<dbReference type="InterPro" id="IPR037238">
    <property type="entry name" value="YbiA-like_sf"/>
</dbReference>
<dbReference type="CDD" id="cd15457">
    <property type="entry name" value="NADAR"/>
    <property type="match status" value="1"/>
</dbReference>
<dbReference type="AlphaFoldDB" id="A0AAV4H199"/>
<dbReference type="Gene3D" id="1.10.357.40">
    <property type="entry name" value="YbiA-like"/>
    <property type="match status" value="1"/>
</dbReference>
<dbReference type="EMBL" id="BMAT01001706">
    <property type="protein sequence ID" value="GFR90993.1"/>
    <property type="molecule type" value="Genomic_DNA"/>
</dbReference>
<evidence type="ECO:0000256" key="1">
    <source>
        <dbReference type="SAM" id="MobiDB-lite"/>
    </source>
</evidence>
<keyword evidence="4" id="KW-1185">Reference proteome</keyword>
<evidence type="ECO:0000259" key="2">
    <source>
        <dbReference type="Pfam" id="PF08719"/>
    </source>
</evidence>
<dbReference type="SUPFAM" id="SSF143990">
    <property type="entry name" value="YbiA-like"/>
    <property type="match status" value="1"/>
</dbReference>
<name>A0AAV4H199_9GAST</name>
<organism evidence="3 4">
    <name type="scientific">Elysia marginata</name>
    <dbReference type="NCBI Taxonomy" id="1093978"/>
    <lineage>
        <taxon>Eukaryota</taxon>
        <taxon>Metazoa</taxon>
        <taxon>Spiralia</taxon>
        <taxon>Lophotrochozoa</taxon>
        <taxon>Mollusca</taxon>
        <taxon>Gastropoda</taxon>
        <taxon>Heterobranchia</taxon>
        <taxon>Euthyneura</taxon>
        <taxon>Panpulmonata</taxon>
        <taxon>Sacoglossa</taxon>
        <taxon>Placobranchoidea</taxon>
        <taxon>Plakobranchidae</taxon>
        <taxon>Elysia</taxon>
    </lineage>
</organism>
<dbReference type="InterPro" id="IPR012816">
    <property type="entry name" value="NADAR"/>
</dbReference>
<feature type="domain" description="NADAR" evidence="2">
    <location>
        <begin position="40"/>
        <end position="189"/>
    </location>
</feature>
<evidence type="ECO:0000313" key="3">
    <source>
        <dbReference type="EMBL" id="GFR90993.1"/>
    </source>
</evidence>
<accession>A0AAV4H199</accession>
<dbReference type="NCBIfam" id="TIGR02464">
    <property type="entry name" value="ribofla_fusion"/>
    <property type="match status" value="1"/>
</dbReference>
<dbReference type="Pfam" id="PF08719">
    <property type="entry name" value="NADAR"/>
    <property type="match status" value="1"/>
</dbReference>
<proteinExistence type="predicted"/>
<comment type="caution">
    <text evidence="3">The sequence shown here is derived from an EMBL/GenBank/DDBJ whole genome shotgun (WGS) entry which is preliminary data.</text>
</comment>
<dbReference type="Proteomes" id="UP000762676">
    <property type="component" value="Unassembled WGS sequence"/>
</dbReference>
<feature type="region of interest" description="Disordered" evidence="1">
    <location>
        <begin position="1"/>
        <end position="26"/>
    </location>
</feature>
<evidence type="ECO:0000313" key="4">
    <source>
        <dbReference type="Proteomes" id="UP000762676"/>
    </source>
</evidence>
<gene>
    <name evidence="3" type="ORF">ElyMa_000832900</name>
</gene>
<reference evidence="3 4" key="1">
    <citation type="journal article" date="2021" name="Elife">
        <title>Chloroplast acquisition without the gene transfer in kleptoplastic sea slugs, Plakobranchus ocellatus.</title>
        <authorList>
            <person name="Maeda T."/>
            <person name="Takahashi S."/>
            <person name="Yoshida T."/>
            <person name="Shimamura S."/>
            <person name="Takaki Y."/>
            <person name="Nagai Y."/>
            <person name="Toyoda A."/>
            <person name="Suzuki Y."/>
            <person name="Arimoto A."/>
            <person name="Ishii H."/>
            <person name="Satoh N."/>
            <person name="Nishiyama T."/>
            <person name="Hasebe M."/>
            <person name="Maruyama T."/>
            <person name="Minagawa J."/>
            <person name="Obokata J."/>
            <person name="Shigenobu S."/>
        </authorList>
    </citation>
    <scope>NUCLEOTIDE SEQUENCE [LARGE SCALE GENOMIC DNA]</scope>
</reference>
<sequence>MAEPMKGNFRFQSRKPGPLKMASEETQHKSAVEAAQSFEFFWKADSYFSQWHPSEFAEGDTTFSCTEQYMMYHKAVCFKDHEIATKILKTNSPKEMKKLGRAVKNYDDDIWESKCYDVVKRGNMLKFSQNPELKEKLFSTRGKTLVEASPVDRKWGIGLAAKDSRSWNKSTWRGRNLLGYAITEVRDELMSEES</sequence>
<protein>
    <submittedName>
        <fullName evidence="3">GTP cyclohydrolase</fullName>
    </submittedName>
</protein>